<accession>A0A415TTC6</accession>
<dbReference type="AlphaFoldDB" id="A0A415TTC6"/>
<sequence>MERLTYVAENGEVLFHPADLPDDEGITITQLAKDGRYKALEEIAERLANREQAEEQGLLLRLPCKVGDTLYRVNKGAKEPVIMMHVIQLYIKQIHKDRTIMRIDVINDADMGESCYLPCDIGERIFLTREEAEAKLKEMEGESDVL</sequence>
<name>A0A415TTC6_9FIRM</name>
<gene>
    <name evidence="1" type="ORF">DWZ31_11560</name>
</gene>
<dbReference type="RefSeq" id="WP_118488875.1">
    <property type="nucleotide sequence ID" value="NZ_QRQN01000013.1"/>
</dbReference>
<reference evidence="1 2" key="1">
    <citation type="submission" date="2018-08" db="EMBL/GenBank/DDBJ databases">
        <title>A genome reference for cultivated species of the human gut microbiota.</title>
        <authorList>
            <person name="Zou Y."/>
            <person name="Xue W."/>
            <person name="Luo G."/>
        </authorList>
    </citation>
    <scope>NUCLEOTIDE SEQUENCE [LARGE SCALE GENOMIC DNA]</scope>
    <source>
        <strain evidence="1 2">AF31-21AC</strain>
    </source>
</reference>
<evidence type="ECO:0000313" key="2">
    <source>
        <dbReference type="Proteomes" id="UP000283586"/>
    </source>
</evidence>
<proteinExistence type="predicted"/>
<comment type="caution">
    <text evidence="1">The sequence shown here is derived from an EMBL/GenBank/DDBJ whole genome shotgun (WGS) entry which is preliminary data.</text>
</comment>
<evidence type="ECO:0000313" key="1">
    <source>
        <dbReference type="EMBL" id="RHN07207.1"/>
    </source>
</evidence>
<dbReference type="EMBL" id="QRQN01000013">
    <property type="protein sequence ID" value="RHN07207.1"/>
    <property type="molecule type" value="Genomic_DNA"/>
</dbReference>
<protein>
    <submittedName>
        <fullName evidence="1">Uncharacterized protein</fullName>
    </submittedName>
</protein>
<organism evidence="1 2">
    <name type="scientific">Roseburia intestinalis</name>
    <dbReference type="NCBI Taxonomy" id="166486"/>
    <lineage>
        <taxon>Bacteria</taxon>
        <taxon>Bacillati</taxon>
        <taxon>Bacillota</taxon>
        <taxon>Clostridia</taxon>
        <taxon>Lachnospirales</taxon>
        <taxon>Lachnospiraceae</taxon>
        <taxon>Roseburia</taxon>
    </lineage>
</organism>
<dbReference type="Proteomes" id="UP000283586">
    <property type="component" value="Unassembled WGS sequence"/>
</dbReference>